<feature type="region of interest" description="Disordered" evidence="3">
    <location>
        <begin position="35"/>
        <end position="65"/>
    </location>
</feature>
<reference evidence="4 5" key="1">
    <citation type="journal article" date="2022" name="Nat. Plants">
        <title>Genomes of leafy and leafless Platanthera orchids illuminate the evolution of mycoheterotrophy.</title>
        <authorList>
            <person name="Li M.H."/>
            <person name="Liu K.W."/>
            <person name="Li Z."/>
            <person name="Lu H.C."/>
            <person name="Ye Q.L."/>
            <person name="Zhang D."/>
            <person name="Wang J.Y."/>
            <person name="Li Y.F."/>
            <person name="Zhong Z.M."/>
            <person name="Liu X."/>
            <person name="Yu X."/>
            <person name="Liu D.K."/>
            <person name="Tu X.D."/>
            <person name="Liu B."/>
            <person name="Hao Y."/>
            <person name="Liao X.Y."/>
            <person name="Jiang Y.T."/>
            <person name="Sun W.H."/>
            <person name="Chen J."/>
            <person name="Chen Y.Q."/>
            <person name="Ai Y."/>
            <person name="Zhai J.W."/>
            <person name="Wu S.S."/>
            <person name="Zhou Z."/>
            <person name="Hsiao Y.Y."/>
            <person name="Wu W.L."/>
            <person name="Chen Y.Y."/>
            <person name="Lin Y.F."/>
            <person name="Hsu J.L."/>
            <person name="Li C.Y."/>
            <person name="Wang Z.W."/>
            <person name="Zhao X."/>
            <person name="Zhong W.Y."/>
            <person name="Ma X.K."/>
            <person name="Ma L."/>
            <person name="Huang J."/>
            <person name="Chen G.Z."/>
            <person name="Huang M.Z."/>
            <person name="Huang L."/>
            <person name="Peng D.H."/>
            <person name="Luo Y.B."/>
            <person name="Zou S.Q."/>
            <person name="Chen S.P."/>
            <person name="Lan S."/>
            <person name="Tsai W.C."/>
            <person name="Van de Peer Y."/>
            <person name="Liu Z.J."/>
        </authorList>
    </citation>
    <scope>NUCLEOTIDE SEQUENCE [LARGE SCALE GENOMIC DNA]</scope>
    <source>
        <strain evidence="4">Lor287</strain>
    </source>
</reference>
<dbReference type="PANTHER" id="PTHR33172">
    <property type="entry name" value="OS08G0516900 PROTEIN"/>
    <property type="match status" value="1"/>
</dbReference>
<dbReference type="AlphaFoldDB" id="A0AAP0FT69"/>
<evidence type="ECO:0000256" key="3">
    <source>
        <dbReference type="SAM" id="MobiDB-lite"/>
    </source>
</evidence>
<organism evidence="4 5">
    <name type="scientific">Platanthera zijinensis</name>
    <dbReference type="NCBI Taxonomy" id="2320716"/>
    <lineage>
        <taxon>Eukaryota</taxon>
        <taxon>Viridiplantae</taxon>
        <taxon>Streptophyta</taxon>
        <taxon>Embryophyta</taxon>
        <taxon>Tracheophyta</taxon>
        <taxon>Spermatophyta</taxon>
        <taxon>Magnoliopsida</taxon>
        <taxon>Liliopsida</taxon>
        <taxon>Asparagales</taxon>
        <taxon>Orchidaceae</taxon>
        <taxon>Orchidoideae</taxon>
        <taxon>Orchideae</taxon>
        <taxon>Orchidinae</taxon>
        <taxon>Platanthera</taxon>
    </lineage>
</organism>
<comment type="caution">
    <text evidence="4">The sequence shown here is derived from an EMBL/GenBank/DDBJ whole genome shotgun (WGS) entry which is preliminary data.</text>
</comment>
<evidence type="ECO:0000313" key="5">
    <source>
        <dbReference type="Proteomes" id="UP001418222"/>
    </source>
</evidence>
<accession>A0AAP0FT69</accession>
<proteinExistence type="predicted"/>
<name>A0AAP0FT69_9ASPA</name>
<evidence type="ECO:0008006" key="6">
    <source>
        <dbReference type="Google" id="ProtNLM"/>
    </source>
</evidence>
<dbReference type="GO" id="GO:0006950">
    <property type="term" value="P:response to stress"/>
    <property type="evidence" value="ECO:0007669"/>
    <property type="project" value="UniProtKB-ARBA"/>
</dbReference>
<feature type="region of interest" description="Disordered" evidence="3">
    <location>
        <begin position="112"/>
        <end position="155"/>
    </location>
</feature>
<dbReference type="GO" id="GO:0005634">
    <property type="term" value="C:nucleus"/>
    <property type="evidence" value="ECO:0007669"/>
    <property type="project" value="UniProtKB-SubCell"/>
</dbReference>
<gene>
    <name evidence="4" type="ORF">KSP39_PZI024441</name>
</gene>
<evidence type="ECO:0000256" key="2">
    <source>
        <dbReference type="ARBA" id="ARBA00023242"/>
    </source>
</evidence>
<comment type="subcellular location">
    <subcellularLocation>
        <location evidence="1">Nucleus</location>
    </subcellularLocation>
</comment>
<feature type="compositionally biased region" description="Basic residues" evidence="3">
    <location>
        <begin position="119"/>
        <end position="132"/>
    </location>
</feature>
<evidence type="ECO:0000313" key="4">
    <source>
        <dbReference type="EMBL" id="KAK8913967.1"/>
    </source>
</evidence>
<keyword evidence="2" id="KW-0539">Nucleus</keyword>
<dbReference type="Proteomes" id="UP001418222">
    <property type="component" value="Unassembled WGS sequence"/>
</dbReference>
<dbReference type="InterPro" id="IPR051992">
    <property type="entry name" value="OxStress_Response_Reg"/>
</dbReference>
<dbReference type="EMBL" id="JBBWWQ010000021">
    <property type="protein sequence ID" value="KAK8913967.1"/>
    <property type="molecule type" value="Genomic_DNA"/>
</dbReference>
<evidence type="ECO:0000256" key="1">
    <source>
        <dbReference type="ARBA" id="ARBA00004123"/>
    </source>
</evidence>
<feature type="compositionally biased region" description="Low complexity" evidence="3">
    <location>
        <begin position="47"/>
        <end position="65"/>
    </location>
</feature>
<dbReference type="PANTHER" id="PTHR33172:SF29">
    <property type="entry name" value="OS06G0559400 PROTEIN"/>
    <property type="match status" value="1"/>
</dbReference>
<keyword evidence="5" id="KW-1185">Reference proteome</keyword>
<protein>
    <recommendedName>
        <fullName evidence="6">Oxidative stress 3</fullName>
    </recommendedName>
</protein>
<sequence length="182" mass="20249">MAAILESKPFGILSFRAGEDYDDDCELSESISGDFSESVFSEEDDASSYSSSSSSSPCSSFSNSSAGPLYDLSSLMEDLPIKKGLSKFFKGKSQSFISLSQVRCIEELAKKESPYSKRMSSRRRNGVHKKPHYPPNHVSRTISKRSKSNSFSCISKSPSAFTEQKKYLHAFIKEKQGEAYQK</sequence>